<evidence type="ECO:0000256" key="2">
    <source>
        <dbReference type="ARBA" id="ARBA00004236"/>
    </source>
</evidence>
<dbReference type="InterPro" id="IPR003594">
    <property type="entry name" value="HATPase_dom"/>
</dbReference>
<evidence type="ECO:0000259" key="14">
    <source>
        <dbReference type="PROSITE" id="PS50885"/>
    </source>
</evidence>
<evidence type="ECO:0000256" key="5">
    <source>
        <dbReference type="ARBA" id="ARBA00022679"/>
    </source>
</evidence>
<keyword evidence="7 15" id="KW-0418">Kinase</keyword>
<dbReference type="CDD" id="cd00075">
    <property type="entry name" value="HATPase"/>
    <property type="match status" value="1"/>
</dbReference>
<feature type="transmembrane region" description="Helical" evidence="12">
    <location>
        <begin position="182"/>
        <end position="205"/>
    </location>
</feature>
<dbReference type="PROSITE" id="PS50109">
    <property type="entry name" value="HIS_KIN"/>
    <property type="match status" value="1"/>
</dbReference>
<dbReference type="InterPro" id="IPR050428">
    <property type="entry name" value="TCS_sensor_his_kinase"/>
</dbReference>
<evidence type="ECO:0000256" key="6">
    <source>
        <dbReference type="ARBA" id="ARBA00022692"/>
    </source>
</evidence>
<dbReference type="PANTHER" id="PTHR45436:SF5">
    <property type="entry name" value="SENSOR HISTIDINE KINASE TRCS"/>
    <property type="match status" value="1"/>
</dbReference>
<feature type="domain" description="HAMP" evidence="14">
    <location>
        <begin position="206"/>
        <end position="259"/>
    </location>
</feature>
<dbReference type="PRINTS" id="PR00344">
    <property type="entry name" value="BCTRLSENSOR"/>
</dbReference>
<evidence type="ECO:0000313" key="16">
    <source>
        <dbReference type="Proteomes" id="UP001500655"/>
    </source>
</evidence>
<keyword evidence="4" id="KW-0597">Phosphoprotein</keyword>
<protein>
    <recommendedName>
        <fullName evidence="3">histidine kinase</fullName>
        <ecNumber evidence="3">2.7.13.3</ecNumber>
    </recommendedName>
</protein>
<evidence type="ECO:0000256" key="11">
    <source>
        <dbReference type="SAM" id="MobiDB-lite"/>
    </source>
</evidence>
<dbReference type="PANTHER" id="PTHR45436">
    <property type="entry name" value="SENSOR HISTIDINE KINASE YKOH"/>
    <property type="match status" value="1"/>
</dbReference>
<dbReference type="SMART" id="SM00387">
    <property type="entry name" value="HATPase_c"/>
    <property type="match status" value="1"/>
</dbReference>
<name>A0ABP4VUP7_9ACTN</name>
<evidence type="ECO:0000313" key="15">
    <source>
        <dbReference type="EMBL" id="GAA1736033.1"/>
    </source>
</evidence>
<evidence type="ECO:0000256" key="8">
    <source>
        <dbReference type="ARBA" id="ARBA00022989"/>
    </source>
</evidence>
<evidence type="ECO:0000256" key="10">
    <source>
        <dbReference type="ARBA" id="ARBA00023136"/>
    </source>
</evidence>
<accession>A0ABP4VUP7</accession>
<dbReference type="CDD" id="cd00082">
    <property type="entry name" value="HisKA"/>
    <property type="match status" value="1"/>
</dbReference>
<keyword evidence="5" id="KW-0808">Transferase</keyword>
<dbReference type="InterPro" id="IPR036890">
    <property type="entry name" value="HATPase_C_sf"/>
</dbReference>
<dbReference type="InterPro" id="IPR003660">
    <property type="entry name" value="HAMP_dom"/>
</dbReference>
<dbReference type="SUPFAM" id="SSF55874">
    <property type="entry name" value="ATPase domain of HSP90 chaperone/DNA topoisomerase II/histidine kinase"/>
    <property type="match status" value="1"/>
</dbReference>
<dbReference type="CDD" id="cd06225">
    <property type="entry name" value="HAMP"/>
    <property type="match status" value="1"/>
</dbReference>
<evidence type="ECO:0000256" key="1">
    <source>
        <dbReference type="ARBA" id="ARBA00000085"/>
    </source>
</evidence>
<keyword evidence="9" id="KW-0902">Two-component regulatory system</keyword>
<dbReference type="Pfam" id="PF00512">
    <property type="entry name" value="HisKA"/>
    <property type="match status" value="1"/>
</dbReference>
<evidence type="ECO:0000256" key="3">
    <source>
        <dbReference type="ARBA" id="ARBA00012438"/>
    </source>
</evidence>
<organism evidence="15 16">
    <name type="scientific">Luedemannella helvata</name>
    <dbReference type="NCBI Taxonomy" id="349315"/>
    <lineage>
        <taxon>Bacteria</taxon>
        <taxon>Bacillati</taxon>
        <taxon>Actinomycetota</taxon>
        <taxon>Actinomycetes</taxon>
        <taxon>Micromonosporales</taxon>
        <taxon>Micromonosporaceae</taxon>
        <taxon>Luedemannella</taxon>
    </lineage>
</organism>
<dbReference type="SUPFAM" id="SSF47384">
    <property type="entry name" value="Homodimeric domain of signal transducing histidine kinase"/>
    <property type="match status" value="1"/>
</dbReference>
<dbReference type="Gene3D" id="3.30.565.10">
    <property type="entry name" value="Histidine kinase-like ATPase, C-terminal domain"/>
    <property type="match status" value="1"/>
</dbReference>
<comment type="catalytic activity">
    <reaction evidence="1">
        <text>ATP + protein L-histidine = ADP + protein N-phospho-L-histidine.</text>
        <dbReference type="EC" id="2.7.13.3"/>
    </reaction>
</comment>
<dbReference type="Gene3D" id="1.10.287.130">
    <property type="match status" value="1"/>
</dbReference>
<evidence type="ECO:0000256" key="12">
    <source>
        <dbReference type="SAM" id="Phobius"/>
    </source>
</evidence>
<dbReference type="GO" id="GO:0016301">
    <property type="term" value="F:kinase activity"/>
    <property type="evidence" value="ECO:0007669"/>
    <property type="project" value="UniProtKB-KW"/>
</dbReference>
<sequence>MIVPGLRRPRFRSWRTWTLRTRMVVVVATLAAVALIAANAFGVILLRGYLMERLDRRLEDGVRAASLIRLDQDAPGPNPQFDSGRRPNLGNRGVFGPEYNAYLYDADGNRITQDAQGRPLFPDWNQPDPPDLGDFASVAAHAGRDAFTVGYSRVMVAELKNTNGYVVGVVSLDEVESIQDNLIVIDAAVIGLMLLFIGVAAASVVRIGLRPLTRMEQAAADIAAGDLSRRVDDADPHTESGRLGTALNTMLGRIEEEVEARTESERKLRRFLADASHELRTPLTSIQGFAELYRRGGVHPGPELDEAMGRIEGEVGRMRLLVNDLLLLARLDEERPLDRAPVDLLGVAADAVRDAHVRVPTRFVYLDAVGGPGGILEPVTVLGDEARIRQVVTNLVTNALQHTPDTARVEVGVGRLTPAMAGGPPTAAVGDPLPDDVPVAVIEVHDTGPGMRPEDATRVFERLYRIDHSRTRVHGGAGLGLSIVAAIVTAHGGRVELRTAPGAGARFRVLLPAEPDIPRDDDFPDDLADSQLPSS</sequence>
<proteinExistence type="predicted"/>
<dbReference type="EC" id="2.7.13.3" evidence="3"/>
<evidence type="ECO:0000259" key="13">
    <source>
        <dbReference type="PROSITE" id="PS50109"/>
    </source>
</evidence>
<dbReference type="EMBL" id="BAAALS010000001">
    <property type="protein sequence ID" value="GAA1736033.1"/>
    <property type="molecule type" value="Genomic_DNA"/>
</dbReference>
<evidence type="ECO:0000256" key="4">
    <source>
        <dbReference type="ARBA" id="ARBA00022553"/>
    </source>
</evidence>
<feature type="region of interest" description="Disordered" evidence="11">
    <location>
        <begin position="514"/>
        <end position="535"/>
    </location>
</feature>
<dbReference type="InterPro" id="IPR004358">
    <property type="entry name" value="Sig_transdc_His_kin-like_C"/>
</dbReference>
<dbReference type="InterPro" id="IPR003661">
    <property type="entry name" value="HisK_dim/P_dom"/>
</dbReference>
<keyword evidence="8 12" id="KW-1133">Transmembrane helix</keyword>
<comment type="caution">
    <text evidence="15">The sequence shown here is derived from an EMBL/GenBank/DDBJ whole genome shotgun (WGS) entry which is preliminary data.</text>
</comment>
<keyword evidence="10 12" id="KW-0472">Membrane</keyword>
<dbReference type="Proteomes" id="UP001500655">
    <property type="component" value="Unassembled WGS sequence"/>
</dbReference>
<evidence type="ECO:0000256" key="9">
    <source>
        <dbReference type="ARBA" id="ARBA00023012"/>
    </source>
</evidence>
<dbReference type="Pfam" id="PF02518">
    <property type="entry name" value="HATPase_c"/>
    <property type="match status" value="1"/>
</dbReference>
<dbReference type="Gene3D" id="6.10.340.10">
    <property type="match status" value="1"/>
</dbReference>
<keyword evidence="16" id="KW-1185">Reference proteome</keyword>
<dbReference type="SMART" id="SM00304">
    <property type="entry name" value="HAMP"/>
    <property type="match status" value="1"/>
</dbReference>
<dbReference type="InterPro" id="IPR036097">
    <property type="entry name" value="HisK_dim/P_sf"/>
</dbReference>
<evidence type="ECO:0000256" key="7">
    <source>
        <dbReference type="ARBA" id="ARBA00022777"/>
    </source>
</evidence>
<dbReference type="Pfam" id="PF00672">
    <property type="entry name" value="HAMP"/>
    <property type="match status" value="1"/>
</dbReference>
<feature type="domain" description="Histidine kinase" evidence="13">
    <location>
        <begin position="274"/>
        <end position="515"/>
    </location>
</feature>
<reference evidence="16" key="1">
    <citation type="journal article" date="2019" name="Int. J. Syst. Evol. Microbiol.">
        <title>The Global Catalogue of Microorganisms (GCM) 10K type strain sequencing project: providing services to taxonomists for standard genome sequencing and annotation.</title>
        <authorList>
            <consortium name="The Broad Institute Genomics Platform"/>
            <consortium name="The Broad Institute Genome Sequencing Center for Infectious Disease"/>
            <person name="Wu L."/>
            <person name="Ma J."/>
        </authorList>
    </citation>
    <scope>NUCLEOTIDE SEQUENCE [LARGE SCALE GENOMIC DNA]</scope>
    <source>
        <strain evidence="16">JCM 13249</strain>
    </source>
</reference>
<feature type="region of interest" description="Disordered" evidence="11">
    <location>
        <begin position="71"/>
        <end position="90"/>
    </location>
</feature>
<dbReference type="InterPro" id="IPR005467">
    <property type="entry name" value="His_kinase_dom"/>
</dbReference>
<dbReference type="SMART" id="SM00388">
    <property type="entry name" value="HisKA"/>
    <property type="match status" value="1"/>
</dbReference>
<dbReference type="SUPFAM" id="SSF158472">
    <property type="entry name" value="HAMP domain-like"/>
    <property type="match status" value="1"/>
</dbReference>
<gene>
    <name evidence="15" type="ORF">GCM10009681_03140</name>
</gene>
<comment type="subcellular location">
    <subcellularLocation>
        <location evidence="2">Cell membrane</location>
    </subcellularLocation>
</comment>
<dbReference type="PROSITE" id="PS50885">
    <property type="entry name" value="HAMP"/>
    <property type="match status" value="1"/>
</dbReference>
<keyword evidence="6 12" id="KW-0812">Transmembrane</keyword>